<dbReference type="InterPro" id="IPR020422">
    <property type="entry name" value="TYR_PHOSPHATASE_DUAL_dom"/>
</dbReference>
<keyword evidence="4" id="KW-0812">Transmembrane</keyword>
<feature type="domain" description="Tyrosine-protein phosphatase" evidence="5">
    <location>
        <begin position="116"/>
        <end position="266"/>
    </location>
</feature>
<keyword evidence="2" id="KW-0904">Protein phosphatase</keyword>
<dbReference type="PANTHER" id="PTHR46274:SF6">
    <property type="entry name" value="TYR_PHOSPHATASE_2 DOMAIN-CONTAINING PROTEIN"/>
    <property type="match status" value="1"/>
</dbReference>
<dbReference type="PROSITE" id="PS50056">
    <property type="entry name" value="TYR_PHOSPHATASE_2"/>
    <property type="match status" value="1"/>
</dbReference>
<dbReference type="InterPro" id="IPR000387">
    <property type="entry name" value="Tyr_Pase_dom"/>
</dbReference>
<keyword evidence="4" id="KW-1133">Transmembrane helix</keyword>
<evidence type="ECO:0008006" key="9">
    <source>
        <dbReference type="Google" id="ProtNLM"/>
    </source>
</evidence>
<feature type="region of interest" description="Disordered" evidence="3">
    <location>
        <begin position="422"/>
        <end position="454"/>
    </location>
</feature>
<proteinExistence type="predicted"/>
<dbReference type="PROSITE" id="PS50054">
    <property type="entry name" value="TYR_PHOSPHATASE_DUAL"/>
    <property type="match status" value="1"/>
</dbReference>
<keyword evidence="4" id="KW-0472">Membrane</keyword>
<organism evidence="7 8">
    <name type="scientific">Prymnesium parvum</name>
    <name type="common">Toxic golden alga</name>
    <dbReference type="NCBI Taxonomy" id="97485"/>
    <lineage>
        <taxon>Eukaryota</taxon>
        <taxon>Haptista</taxon>
        <taxon>Haptophyta</taxon>
        <taxon>Prymnesiophyceae</taxon>
        <taxon>Prymnesiales</taxon>
        <taxon>Prymnesiaceae</taxon>
        <taxon>Prymnesium</taxon>
    </lineage>
</organism>
<reference evidence="7 8" key="1">
    <citation type="journal article" date="2024" name="Science">
        <title>Giant polyketide synthase enzymes in the biosynthesis of giant marine polyether toxins.</title>
        <authorList>
            <person name="Fallon T.R."/>
            <person name="Shende V.V."/>
            <person name="Wierzbicki I.H."/>
            <person name="Pendleton A.L."/>
            <person name="Watervoot N.F."/>
            <person name="Auber R.P."/>
            <person name="Gonzalez D.J."/>
            <person name="Wisecaver J.H."/>
            <person name="Moore B.S."/>
        </authorList>
    </citation>
    <scope>NUCLEOTIDE SEQUENCE [LARGE SCALE GENOMIC DNA]</scope>
    <source>
        <strain evidence="7 8">12B1</strain>
    </source>
</reference>
<accession>A0AB34K4A7</accession>
<dbReference type="EMBL" id="JBGBPQ010000002">
    <property type="protein sequence ID" value="KAL1528217.1"/>
    <property type="molecule type" value="Genomic_DNA"/>
</dbReference>
<dbReference type="Gene3D" id="3.90.190.10">
    <property type="entry name" value="Protein tyrosine phosphatase superfamily"/>
    <property type="match status" value="1"/>
</dbReference>
<sequence>MDAGSGGLDALPPASPPPPPRGELDKYLLWYTVAVDFLYHSLAAHAEREWPAVCAYLASAYWLWALLAAICLFAPYFMFQKHWLPHFAGKWVGRIYFWPCIPCSVYGNKKEFKGEWFCVVGDSSPPVLLGQAPLFRSQLDKLQDLGVRSVVNLCDEFKGPASAYRRRGFLLLWLRTVDHLEPTVEAMRTACSFIEHHRAKGRGVYIHCKSGRGRSAAIAMGWLMQVQGMTPVEANNFLLERRKVRSKLFMQKNIIQYFDELAAANACAEEGKPSRRLSFAAPLPRQPSMLSRLNSVRSHGNSDVGSESQRVSQYQSHRQSRRGSAVLFGEMLRRPPPPQFAVSDAPPAWGSESPQSGGIWEIPVAPLEPSVPEVLPPWAQVEYDEQLQRMLQSSQQRRNVLGGRAQQKMGLRANLALKLYPSTSPLTSQNPPPVLSSNRDDSSRANSGLVSAKL</sequence>
<evidence type="ECO:0000256" key="2">
    <source>
        <dbReference type="ARBA" id="ARBA00022912"/>
    </source>
</evidence>
<evidence type="ECO:0000256" key="4">
    <source>
        <dbReference type="SAM" id="Phobius"/>
    </source>
</evidence>
<dbReference type="InterPro" id="IPR016130">
    <property type="entry name" value="Tyr_Pase_AS"/>
</dbReference>
<dbReference type="PROSITE" id="PS00383">
    <property type="entry name" value="TYR_PHOSPHATASE_1"/>
    <property type="match status" value="1"/>
</dbReference>
<gene>
    <name evidence="7" type="ORF">AB1Y20_009576</name>
</gene>
<dbReference type="InterPro" id="IPR029021">
    <property type="entry name" value="Prot-tyrosine_phosphatase-like"/>
</dbReference>
<evidence type="ECO:0000256" key="3">
    <source>
        <dbReference type="SAM" id="MobiDB-lite"/>
    </source>
</evidence>
<feature type="compositionally biased region" description="Polar residues" evidence="3">
    <location>
        <begin position="294"/>
        <end position="317"/>
    </location>
</feature>
<dbReference type="GO" id="GO:0004721">
    <property type="term" value="F:phosphoprotein phosphatase activity"/>
    <property type="evidence" value="ECO:0007669"/>
    <property type="project" value="UniProtKB-KW"/>
</dbReference>
<dbReference type="InterPro" id="IPR000340">
    <property type="entry name" value="Dual-sp_phosphatase_cat-dom"/>
</dbReference>
<dbReference type="Proteomes" id="UP001515480">
    <property type="component" value="Unassembled WGS sequence"/>
</dbReference>
<dbReference type="SUPFAM" id="SSF52799">
    <property type="entry name" value="(Phosphotyrosine protein) phosphatases II"/>
    <property type="match status" value="1"/>
</dbReference>
<feature type="region of interest" description="Disordered" evidence="3">
    <location>
        <begin position="294"/>
        <end position="322"/>
    </location>
</feature>
<feature type="transmembrane region" description="Helical" evidence="4">
    <location>
        <begin position="27"/>
        <end position="46"/>
    </location>
</feature>
<feature type="domain" description="Tyrosine specific protein phosphatases" evidence="6">
    <location>
        <begin position="178"/>
        <end position="256"/>
    </location>
</feature>
<keyword evidence="1" id="KW-0378">Hydrolase</keyword>
<evidence type="ECO:0000256" key="1">
    <source>
        <dbReference type="ARBA" id="ARBA00022801"/>
    </source>
</evidence>
<evidence type="ECO:0000259" key="6">
    <source>
        <dbReference type="PROSITE" id="PS50056"/>
    </source>
</evidence>
<evidence type="ECO:0000313" key="8">
    <source>
        <dbReference type="Proteomes" id="UP001515480"/>
    </source>
</evidence>
<dbReference type="AlphaFoldDB" id="A0AB34K4A7"/>
<evidence type="ECO:0000259" key="5">
    <source>
        <dbReference type="PROSITE" id="PS50054"/>
    </source>
</evidence>
<feature type="transmembrane region" description="Helical" evidence="4">
    <location>
        <begin position="53"/>
        <end position="78"/>
    </location>
</feature>
<dbReference type="SMART" id="SM00195">
    <property type="entry name" value="DSPc"/>
    <property type="match status" value="1"/>
</dbReference>
<dbReference type="PANTHER" id="PTHR46274">
    <property type="entry name" value="PHOSPHATIDYLINOSITOL PHOSPHATASE"/>
    <property type="match status" value="1"/>
</dbReference>
<evidence type="ECO:0000313" key="7">
    <source>
        <dbReference type="EMBL" id="KAL1528217.1"/>
    </source>
</evidence>
<comment type="caution">
    <text evidence="7">The sequence shown here is derived from an EMBL/GenBank/DDBJ whole genome shotgun (WGS) entry which is preliminary data.</text>
</comment>
<protein>
    <recommendedName>
        <fullName evidence="9">Protein-tyrosine-phosphatase</fullName>
    </recommendedName>
</protein>
<dbReference type="Pfam" id="PF00782">
    <property type="entry name" value="DSPc"/>
    <property type="match status" value="1"/>
</dbReference>
<name>A0AB34K4A7_PRYPA</name>
<keyword evidence="8" id="KW-1185">Reference proteome</keyword>